<accession>A0A0G0GGV4</accession>
<keyword evidence="1" id="KW-0436">Ligase</keyword>
<dbReference type="GO" id="GO:0070681">
    <property type="term" value="P:glutaminyl-tRNAGln biosynthesis via transamidation"/>
    <property type="evidence" value="ECO:0007669"/>
    <property type="project" value="TreeGrafter"/>
</dbReference>
<dbReference type="GO" id="GO:0016740">
    <property type="term" value="F:transferase activity"/>
    <property type="evidence" value="ECO:0007669"/>
    <property type="project" value="UniProtKB-KW"/>
</dbReference>
<dbReference type="AlphaFoldDB" id="A0A0G0GGV4"/>
<keyword evidence="1" id="KW-0648">Protein biosynthesis</keyword>
<dbReference type="InterPro" id="IPR036113">
    <property type="entry name" value="Asp/Glu-ADT_sf_sub_c"/>
</dbReference>
<dbReference type="PANTHER" id="PTHR15004:SF0">
    <property type="entry name" value="GLUTAMYL-TRNA(GLN) AMIDOTRANSFERASE SUBUNIT C, MITOCHONDRIAL"/>
    <property type="match status" value="1"/>
</dbReference>
<keyword evidence="2" id="KW-0808">Transferase</keyword>
<name>A0A0G0GGV4_9BACT</name>
<dbReference type="Pfam" id="PF02686">
    <property type="entry name" value="GatC"/>
    <property type="match status" value="1"/>
</dbReference>
<dbReference type="HAMAP" id="MF_00122">
    <property type="entry name" value="GatC"/>
    <property type="match status" value="1"/>
</dbReference>
<dbReference type="GO" id="GO:0006450">
    <property type="term" value="P:regulation of translational fidelity"/>
    <property type="evidence" value="ECO:0007669"/>
    <property type="project" value="InterPro"/>
</dbReference>
<sequence length="101" mass="11575">MSKKTLSTEEILHIAKLGNLTLTEKEVELFKKQLSSVIEYIDKLQEVDTKNVEPLSQTTGLTDIFRKDEPDEKRTLIPEEALKNTKSKENNLFKVKAVLTE</sequence>
<keyword evidence="1" id="KW-0067">ATP-binding</keyword>
<evidence type="ECO:0000256" key="1">
    <source>
        <dbReference type="HAMAP-Rule" id="MF_00122"/>
    </source>
</evidence>
<keyword evidence="1" id="KW-0547">Nucleotide-binding</keyword>
<comment type="subunit">
    <text evidence="1">Heterotrimer of A, B and C subunits.</text>
</comment>
<protein>
    <recommendedName>
        <fullName evidence="1">Aspartyl/glutamyl-tRNA(Asn/Gln) amidotransferase subunit C</fullName>
        <shortName evidence="1">Asp/Glu-ADT subunit C</shortName>
        <ecNumber evidence="1">6.3.5.-</ecNumber>
    </recommendedName>
</protein>
<dbReference type="PANTHER" id="PTHR15004">
    <property type="entry name" value="GLUTAMYL-TRNA(GLN) AMIDOTRANSFERASE SUBUNIT C, MITOCHONDRIAL"/>
    <property type="match status" value="1"/>
</dbReference>
<dbReference type="NCBIfam" id="TIGR00135">
    <property type="entry name" value="gatC"/>
    <property type="match status" value="1"/>
</dbReference>
<reference evidence="2 3" key="1">
    <citation type="journal article" date="2015" name="Nature">
        <title>rRNA introns, odd ribosomes, and small enigmatic genomes across a large radiation of phyla.</title>
        <authorList>
            <person name="Brown C.T."/>
            <person name="Hug L.A."/>
            <person name="Thomas B.C."/>
            <person name="Sharon I."/>
            <person name="Castelle C.J."/>
            <person name="Singh A."/>
            <person name="Wilkins M.J."/>
            <person name="Williams K.H."/>
            <person name="Banfield J.F."/>
        </authorList>
    </citation>
    <scope>NUCLEOTIDE SEQUENCE [LARGE SCALE GENOMIC DNA]</scope>
</reference>
<comment type="catalytic activity">
    <reaction evidence="1">
        <text>L-aspartyl-tRNA(Asn) + L-glutamine + ATP + H2O = L-asparaginyl-tRNA(Asn) + L-glutamate + ADP + phosphate + 2 H(+)</text>
        <dbReference type="Rhea" id="RHEA:14513"/>
        <dbReference type="Rhea" id="RHEA-COMP:9674"/>
        <dbReference type="Rhea" id="RHEA-COMP:9677"/>
        <dbReference type="ChEBI" id="CHEBI:15377"/>
        <dbReference type="ChEBI" id="CHEBI:15378"/>
        <dbReference type="ChEBI" id="CHEBI:29985"/>
        <dbReference type="ChEBI" id="CHEBI:30616"/>
        <dbReference type="ChEBI" id="CHEBI:43474"/>
        <dbReference type="ChEBI" id="CHEBI:58359"/>
        <dbReference type="ChEBI" id="CHEBI:78515"/>
        <dbReference type="ChEBI" id="CHEBI:78516"/>
        <dbReference type="ChEBI" id="CHEBI:456216"/>
    </reaction>
</comment>
<comment type="caution">
    <text evidence="2">The sequence shown here is derived from an EMBL/GenBank/DDBJ whole genome shotgun (WGS) entry which is preliminary data.</text>
</comment>
<evidence type="ECO:0000313" key="3">
    <source>
        <dbReference type="Proteomes" id="UP000034917"/>
    </source>
</evidence>
<dbReference type="Proteomes" id="UP000034917">
    <property type="component" value="Unassembled WGS sequence"/>
</dbReference>
<dbReference type="EMBL" id="LBSV01000009">
    <property type="protein sequence ID" value="KKQ25305.1"/>
    <property type="molecule type" value="Genomic_DNA"/>
</dbReference>
<evidence type="ECO:0000313" key="2">
    <source>
        <dbReference type="EMBL" id="KKQ25305.1"/>
    </source>
</evidence>
<dbReference type="GO" id="GO:0006412">
    <property type="term" value="P:translation"/>
    <property type="evidence" value="ECO:0007669"/>
    <property type="project" value="UniProtKB-UniRule"/>
</dbReference>
<dbReference type="GO" id="GO:0005524">
    <property type="term" value="F:ATP binding"/>
    <property type="evidence" value="ECO:0007669"/>
    <property type="project" value="UniProtKB-KW"/>
</dbReference>
<dbReference type="Gene3D" id="1.10.20.60">
    <property type="entry name" value="Glu-tRNAGln amidotransferase C subunit, N-terminal domain"/>
    <property type="match status" value="1"/>
</dbReference>
<proteinExistence type="inferred from homology"/>
<dbReference type="InterPro" id="IPR003837">
    <property type="entry name" value="GatC"/>
</dbReference>
<dbReference type="EC" id="6.3.5.-" evidence="1"/>
<comment type="catalytic activity">
    <reaction evidence="1">
        <text>L-glutamyl-tRNA(Gln) + L-glutamine + ATP + H2O = L-glutaminyl-tRNA(Gln) + L-glutamate + ADP + phosphate + H(+)</text>
        <dbReference type="Rhea" id="RHEA:17521"/>
        <dbReference type="Rhea" id="RHEA-COMP:9681"/>
        <dbReference type="Rhea" id="RHEA-COMP:9684"/>
        <dbReference type="ChEBI" id="CHEBI:15377"/>
        <dbReference type="ChEBI" id="CHEBI:15378"/>
        <dbReference type="ChEBI" id="CHEBI:29985"/>
        <dbReference type="ChEBI" id="CHEBI:30616"/>
        <dbReference type="ChEBI" id="CHEBI:43474"/>
        <dbReference type="ChEBI" id="CHEBI:58359"/>
        <dbReference type="ChEBI" id="CHEBI:78520"/>
        <dbReference type="ChEBI" id="CHEBI:78521"/>
        <dbReference type="ChEBI" id="CHEBI:456216"/>
    </reaction>
</comment>
<dbReference type="GO" id="GO:0050566">
    <property type="term" value="F:asparaginyl-tRNA synthase (glutamine-hydrolyzing) activity"/>
    <property type="evidence" value="ECO:0007669"/>
    <property type="project" value="RHEA"/>
</dbReference>
<dbReference type="GO" id="GO:0050567">
    <property type="term" value="F:glutaminyl-tRNA synthase (glutamine-hydrolyzing) activity"/>
    <property type="evidence" value="ECO:0007669"/>
    <property type="project" value="UniProtKB-UniRule"/>
</dbReference>
<dbReference type="SUPFAM" id="SSF141000">
    <property type="entry name" value="Glu-tRNAGln amidotransferase C subunit"/>
    <property type="match status" value="1"/>
</dbReference>
<organism evidence="2 3">
    <name type="scientific">Candidatus Roizmanbacteria bacterium GW2011_GWC2_37_13</name>
    <dbReference type="NCBI Taxonomy" id="1618486"/>
    <lineage>
        <taxon>Bacteria</taxon>
        <taxon>Candidatus Roizmaniibacteriota</taxon>
    </lineage>
</organism>
<comment type="function">
    <text evidence="1">Allows the formation of correctly charged Asn-tRNA(Asn) or Gln-tRNA(Gln) through the transamidation of misacylated Asp-tRNA(Asn) or Glu-tRNA(Gln) in organisms which lack either or both of asparaginyl-tRNA or glutaminyl-tRNA synthetases. The reaction takes place in the presence of glutamine and ATP through an activated phospho-Asp-tRNA(Asn) or phospho-Glu-tRNA(Gln).</text>
</comment>
<comment type="similarity">
    <text evidence="1">Belongs to the GatC family.</text>
</comment>
<gene>
    <name evidence="1" type="primary">gatC</name>
    <name evidence="2" type="ORF">US40_C0009G0011</name>
</gene>